<organism evidence="1 2">
    <name type="scientific">Panagrolaimus sp. JU765</name>
    <dbReference type="NCBI Taxonomy" id="591449"/>
    <lineage>
        <taxon>Eukaryota</taxon>
        <taxon>Metazoa</taxon>
        <taxon>Ecdysozoa</taxon>
        <taxon>Nematoda</taxon>
        <taxon>Chromadorea</taxon>
        <taxon>Rhabditida</taxon>
        <taxon>Tylenchina</taxon>
        <taxon>Panagrolaimomorpha</taxon>
        <taxon>Panagrolaimoidea</taxon>
        <taxon>Panagrolaimidae</taxon>
        <taxon>Panagrolaimus</taxon>
    </lineage>
</organism>
<proteinExistence type="predicted"/>
<name>A0AC34QMD4_9BILA</name>
<accession>A0AC34QMD4</accession>
<protein>
    <submittedName>
        <fullName evidence="2">Uncharacterized protein</fullName>
    </submittedName>
</protein>
<reference evidence="2" key="1">
    <citation type="submission" date="2022-11" db="UniProtKB">
        <authorList>
            <consortium name="WormBaseParasite"/>
        </authorList>
    </citation>
    <scope>IDENTIFICATION</scope>
</reference>
<dbReference type="WBParaSite" id="JU765_v2.g17638.t1">
    <property type="protein sequence ID" value="JU765_v2.g17638.t1"/>
    <property type="gene ID" value="JU765_v2.g17638"/>
</dbReference>
<dbReference type="Proteomes" id="UP000887576">
    <property type="component" value="Unplaced"/>
</dbReference>
<sequence length="466" mass="53427">MTENVEENLIELTAGPSGAWTPMDEEEARSYPYASEPFKFELDEDEMDFPFVLNIRPKSRAPKKLDYIPRDYGVVEITGSRKRKASAYEGYKPQKYDGKQFRHCVLQGNETAEQILEMKRAALDAVEFGEEFYKKQTAFCLNYLKRFVKERMNKKELEWKERVEHHALRMYETVIYDDLPTDIPEIAMQMLRARTRKLEAEFTKVRDYAEGCVDDIMRNSFERNGAGRMRAQKFVISESLTEVRKEKPYIPPNFDAFSEESAYRIISYYNLPCTLTDPESMRATVKKHFEKGIYVPMEEILQALGTARLGLNDLEFPNRSEMIDEIYANALLNIPEFEMEEESSSPEGSPAKKHKKQHANAVLIYANALLNIPDFEMEEESSSPEGSPAKKHKKQHANAVLVNSDSAERIDNWKDNQTNDTEGSKTSPAKSPKKSTPMKSSKSTRGRGGSIRGRKRGISRGAKRGT</sequence>
<evidence type="ECO:0000313" key="1">
    <source>
        <dbReference type="Proteomes" id="UP000887576"/>
    </source>
</evidence>
<evidence type="ECO:0000313" key="2">
    <source>
        <dbReference type="WBParaSite" id="JU765_v2.g17638.t1"/>
    </source>
</evidence>